<feature type="coiled-coil region" evidence="2">
    <location>
        <begin position="1"/>
        <end position="35"/>
    </location>
</feature>
<keyword evidence="1" id="KW-0802">TPR repeat</keyword>
<comment type="caution">
    <text evidence="5">The sequence shown here is derived from an EMBL/GenBank/DDBJ whole genome shotgun (WGS) entry which is preliminary data.</text>
</comment>
<dbReference type="RefSeq" id="WP_283171846.1">
    <property type="nucleotide sequence ID" value="NZ_JAPNOA010000003.1"/>
</dbReference>
<dbReference type="Proteomes" id="UP001150830">
    <property type="component" value="Unassembled WGS sequence"/>
</dbReference>
<dbReference type="PROSITE" id="PS50005">
    <property type="entry name" value="TPR"/>
    <property type="match status" value="1"/>
</dbReference>
<feature type="domain" description="YbgF trimerisation" evidence="4">
    <location>
        <begin position="2"/>
        <end position="53"/>
    </location>
</feature>
<evidence type="ECO:0000256" key="2">
    <source>
        <dbReference type="SAM" id="Coils"/>
    </source>
</evidence>
<dbReference type="GO" id="GO:0070206">
    <property type="term" value="P:protein trimerization"/>
    <property type="evidence" value="ECO:0007669"/>
    <property type="project" value="InterPro"/>
</dbReference>
<dbReference type="InterPro" id="IPR014162">
    <property type="entry name" value="CpoB_C"/>
</dbReference>
<organism evidence="5 6">
    <name type="scientific">Parathalassolituus penaei</name>
    <dbReference type="NCBI Taxonomy" id="2997323"/>
    <lineage>
        <taxon>Bacteria</taxon>
        <taxon>Pseudomonadati</taxon>
        <taxon>Pseudomonadota</taxon>
        <taxon>Gammaproteobacteria</taxon>
        <taxon>Oceanospirillales</taxon>
        <taxon>Oceanospirillaceae</taxon>
        <taxon>Parathalassolituus</taxon>
    </lineage>
</organism>
<proteinExistence type="predicted"/>
<dbReference type="EMBL" id="JAPNOA010000003">
    <property type="protein sequence ID" value="MCY0963627.1"/>
    <property type="molecule type" value="Genomic_DNA"/>
</dbReference>
<accession>A0A9X3E9X7</accession>
<feature type="region of interest" description="Disordered" evidence="3">
    <location>
        <begin position="56"/>
        <end position="101"/>
    </location>
</feature>
<dbReference type="NCBIfam" id="TIGR02795">
    <property type="entry name" value="tol_pal_ybgF"/>
    <property type="match status" value="1"/>
</dbReference>
<feature type="repeat" description="TPR" evidence="1">
    <location>
        <begin position="140"/>
        <end position="173"/>
    </location>
</feature>
<dbReference type="AlphaFoldDB" id="A0A9X3E9X7"/>
<sequence>MSELLMQIDQMQQEIAQLRGTVESQSMKIKRLEKDSETRYLDLDRRIVFLTTANGSGASATTPSASSTATTDTSASSSASTSVSSTASDSSAASSEPTSSASAEDAYNAAMALVKDKQFAAANKAFEQFVKTYPNDALTANAYYWNGEVYMVRQELASAITSFRKVIDKYPDHVKAPDATYKYAVALDKSGDKAGAIEWLKTVVKRYSGKADGTVRLAQSYLDKLNAGG</sequence>
<dbReference type="Gene3D" id="1.25.40.10">
    <property type="entry name" value="Tetratricopeptide repeat domain"/>
    <property type="match status" value="1"/>
</dbReference>
<evidence type="ECO:0000313" key="5">
    <source>
        <dbReference type="EMBL" id="MCY0963627.1"/>
    </source>
</evidence>
<reference evidence="5" key="1">
    <citation type="submission" date="2022-11" db="EMBL/GenBank/DDBJ databases">
        <title>Parathalassolutuus dongxingensis gen. nov., sp. nov., a novel member of family Oceanospirillaceae isolated from a coastal shrimp pond in Guangxi, China.</title>
        <authorList>
            <person name="Chen H."/>
        </authorList>
    </citation>
    <scope>NUCLEOTIDE SEQUENCE</scope>
    <source>
        <strain evidence="5">G-43</strain>
    </source>
</reference>
<dbReference type="Pfam" id="PF13174">
    <property type="entry name" value="TPR_6"/>
    <property type="match status" value="1"/>
</dbReference>
<evidence type="ECO:0000256" key="3">
    <source>
        <dbReference type="SAM" id="MobiDB-lite"/>
    </source>
</evidence>
<gene>
    <name evidence="5" type="primary">ybgF</name>
    <name evidence="5" type="ORF">OUO13_00290</name>
</gene>
<name>A0A9X3E9X7_9GAMM</name>
<evidence type="ECO:0000259" key="4">
    <source>
        <dbReference type="Pfam" id="PF16331"/>
    </source>
</evidence>
<protein>
    <submittedName>
        <fullName evidence="5">Tol-pal system protein YbgF</fullName>
    </submittedName>
</protein>
<dbReference type="Pfam" id="PF16331">
    <property type="entry name" value="TolA_bind_tri"/>
    <property type="match status" value="1"/>
</dbReference>
<dbReference type="Gene3D" id="1.20.5.110">
    <property type="match status" value="1"/>
</dbReference>
<dbReference type="SUPFAM" id="SSF48452">
    <property type="entry name" value="TPR-like"/>
    <property type="match status" value="1"/>
</dbReference>
<evidence type="ECO:0000313" key="6">
    <source>
        <dbReference type="Proteomes" id="UP001150830"/>
    </source>
</evidence>
<keyword evidence="6" id="KW-1185">Reference proteome</keyword>
<keyword evidence="2" id="KW-0175">Coiled coil</keyword>
<dbReference type="InterPro" id="IPR032519">
    <property type="entry name" value="YbgF_tri"/>
</dbReference>
<evidence type="ECO:0000256" key="1">
    <source>
        <dbReference type="PROSITE-ProRule" id="PRU00339"/>
    </source>
</evidence>
<dbReference type="InterPro" id="IPR011990">
    <property type="entry name" value="TPR-like_helical_dom_sf"/>
</dbReference>
<dbReference type="InterPro" id="IPR019734">
    <property type="entry name" value="TPR_rpt"/>
</dbReference>
<dbReference type="Pfam" id="PF13432">
    <property type="entry name" value="TPR_16"/>
    <property type="match status" value="1"/>
</dbReference>